<keyword evidence="3" id="KW-1185">Reference proteome</keyword>
<evidence type="ECO:0000313" key="3">
    <source>
        <dbReference type="Proteomes" id="UP000422108"/>
    </source>
</evidence>
<feature type="domain" description="Plasmid partition protein putative N-terminal" evidence="1">
    <location>
        <begin position="8"/>
        <end position="71"/>
    </location>
</feature>
<dbReference type="AlphaFoldDB" id="A0A5K8A546"/>
<dbReference type="Pfam" id="PF01672">
    <property type="entry name" value="Plasmid_parti_N"/>
    <property type="match status" value="1"/>
</dbReference>
<gene>
    <name evidence="2" type="ORF">DSCOOX_07770</name>
</gene>
<dbReference type="EMBL" id="AP021879">
    <property type="protein sequence ID" value="BBO87597.1"/>
    <property type="molecule type" value="Genomic_DNA"/>
</dbReference>
<protein>
    <recommendedName>
        <fullName evidence="1">Plasmid partition protein putative N-terminal domain-containing protein</fullName>
    </recommendedName>
</protein>
<name>A0A5K8A546_9BACT</name>
<accession>A0A5K8A546</accession>
<evidence type="ECO:0000259" key="1">
    <source>
        <dbReference type="Pfam" id="PF01672"/>
    </source>
</evidence>
<dbReference type="Proteomes" id="UP000422108">
    <property type="component" value="Chromosome"/>
</dbReference>
<proteinExistence type="predicted"/>
<evidence type="ECO:0000313" key="2">
    <source>
        <dbReference type="EMBL" id="BBO87597.1"/>
    </source>
</evidence>
<reference evidence="2 3" key="1">
    <citation type="submission" date="2019-11" db="EMBL/GenBank/DDBJ databases">
        <title>Comparative genomics of hydrocarbon-degrading Desulfosarcina strains.</title>
        <authorList>
            <person name="Watanabe M."/>
            <person name="Kojima H."/>
            <person name="Fukui M."/>
        </authorList>
    </citation>
    <scope>NUCLEOTIDE SEQUENCE [LARGE SCALE GENOMIC DNA]</scope>
    <source>
        <strain evidence="3">oXyS1</strain>
    </source>
</reference>
<organism evidence="2 3">
    <name type="scientific">Desulfosarcina ovata subsp. ovata</name>
    <dbReference type="NCBI Taxonomy" id="2752305"/>
    <lineage>
        <taxon>Bacteria</taxon>
        <taxon>Pseudomonadati</taxon>
        <taxon>Thermodesulfobacteriota</taxon>
        <taxon>Desulfobacteria</taxon>
        <taxon>Desulfobacterales</taxon>
        <taxon>Desulfosarcinaceae</taxon>
        <taxon>Desulfosarcina</taxon>
    </lineage>
</organism>
<dbReference type="InterPro" id="IPR058550">
    <property type="entry name" value="Plasmid_parti_N"/>
</dbReference>
<dbReference type="RefSeq" id="WP_176603536.1">
    <property type="nucleotide sequence ID" value="NZ_AP021879.1"/>
</dbReference>
<sequence>MANNRLTQLEEIIAANQHHFHQTGKALKQIRDDQLFRDLLFDSFEGYVKDRWDMARSQAYRLIKAANVIDNLSPIGDGILPENEYQARILTRFTKEDQRKIWRAFIASGMALTAKNIRKYAHQTLKAKHVKKKNASVVDIISADYKTAVMAMLEQIRSAQNDDWQTTSRQAALFWLKVMKEKIIRHVSVDSVTDGNAATPNGDIIRYDMVRYGCATRHLI</sequence>